<keyword evidence="2" id="KW-1185">Reference proteome</keyword>
<dbReference type="EMBL" id="JAAXOT010000002">
    <property type="protein sequence ID" value="NKY55684.1"/>
    <property type="molecule type" value="Genomic_DNA"/>
</dbReference>
<proteinExistence type="predicted"/>
<reference evidence="1 2" key="1">
    <citation type="submission" date="2020-04" db="EMBL/GenBank/DDBJ databases">
        <title>MicrobeNet Type strains.</title>
        <authorList>
            <person name="Nicholson A.C."/>
        </authorList>
    </citation>
    <scope>NUCLEOTIDE SEQUENCE [LARGE SCALE GENOMIC DNA]</scope>
    <source>
        <strain evidence="1 2">JCM 3332</strain>
    </source>
</reference>
<sequence>MGDRPTVVVRMADAGDLYMSWQWADGSALPGVTVLPGDDIDEAVGNLSAALPAPEVAGGLEKALTNGAFAAPDAEYELARDLSRALLPYDLAGQLYELYQRGVRPHIRLQPSPRVAQVPWEIIAPAPDVRLIDIADISLLVPAGIVHAPVRVPRSWPASRDLPVVAVLDPRVPGFRADSALGSVLGRMDRPTPLTARIADHLAAGRLRPAVAEPAAVFRRTDLDRHWLSETLRAGASRLIYVGHVTAASPESGQSENTELHLACTAGTVGFAEPQRDHRPLSAKDLLLGTYTLEPEPVAGNDLWPIPARVALIACESGGDLRFTEALGLIAAMVTGGAELITATRWPLPTDLAFQRFGAAPDAAPLQDTVCAVDSAHDTDDPIPTLTAWQRKRLHLWRSTAALEYSPLLWSSFATFTT</sequence>
<evidence type="ECO:0000313" key="2">
    <source>
        <dbReference type="Proteomes" id="UP000570678"/>
    </source>
</evidence>
<organism evidence="1 2">
    <name type="scientific">Nocardia flavorosea</name>
    <dbReference type="NCBI Taxonomy" id="53429"/>
    <lineage>
        <taxon>Bacteria</taxon>
        <taxon>Bacillati</taxon>
        <taxon>Actinomycetota</taxon>
        <taxon>Actinomycetes</taxon>
        <taxon>Mycobacteriales</taxon>
        <taxon>Nocardiaceae</taxon>
        <taxon>Nocardia</taxon>
    </lineage>
</organism>
<comment type="caution">
    <text evidence="1">The sequence shown here is derived from an EMBL/GenBank/DDBJ whole genome shotgun (WGS) entry which is preliminary data.</text>
</comment>
<name>A0A846YD66_9NOCA</name>
<protein>
    <submittedName>
        <fullName evidence="1">CHAT domain-containing protein</fullName>
    </submittedName>
</protein>
<gene>
    <name evidence="1" type="ORF">HGA15_05805</name>
</gene>
<dbReference type="AlphaFoldDB" id="A0A846YD66"/>
<evidence type="ECO:0000313" key="1">
    <source>
        <dbReference type="EMBL" id="NKY55684.1"/>
    </source>
</evidence>
<dbReference type="RefSeq" id="WP_062973811.1">
    <property type="nucleotide sequence ID" value="NZ_JAAXOT010000002.1"/>
</dbReference>
<accession>A0A846YD66</accession>
<dbReference type="Proteomes" id="UP000570678">
    <property type="component" value="Unassembled WGS sequence"/>
</dbReference>